<evidence type="ECO:0000256" key="5">
    <source>
        <dbReference type="ARBA" id="ARBA00023136"/>
    </source>
</evidence>
<protein>
    <submittedName>
        <fullName evidence="12">Methyl-accepting chemotaxis protein</fullName>
    </submittedName>
</protein>
<dbReference type="OrthoDB" id="9760371at2"/>
<feature type="domain" description="Methyl-accepting transducer" evidence="10">
    <location>
        <begin position="295"/>
        <end position="545"/>
    </location>
</feature>
<dbReference type="Gene3D" id="6.10.340.10">
    <property type="match status" value="1"/>
</dbReference>
<dbReference type="InterPro" id="IPR004089">
    <property type="entry name" value="MCPsignal_dom"/>
</dbReference>
<dbReference type="GO" id="GO:0006935">
    <property type="term" value="P:chemotaxis"/>
    <property type="evidence" value="ECO:0007669"/>
    <property type="project" value="InterPro"/>
</dbReference>
<dbReference type="PROSITE" id="PS50885">
    <property type="entry name" value="HAMP"/>
    <property type="match status" value="1"/>
</dbReference>
<evidence type="ECO:0000256" key="4">
    <source>
        <dbReference type="ARBA" id="ARBA00022989"/>
    </source>
</evidence>
<dbReference type="SMART" id="SM00304">
    <property type="entry name" value="HAMP"/>
    <property type="match status" value="1"/>
</dbReference>
<evidence type="ECO:0000256" key="3">
    <source>
        <dbReference type="ARBA" id="ARBA00022692"/>
    </source>
</evidence>
<evidence type="ECO:0000259" key="10">
    <source>
        <dbReference type="PROSITE" id="PS50111"/>
    </source>
</evidence>
<evidence type="ECO:0000259" key="11">
    <source>
        <dbReference type="PROSITE" id="PS50885"/>
    </source>
</evidence>
<dbReference type="Proteomes" id="UP000480246">
    <property type="component" value="Unassembled WGS sequence"/>
</dbReference>
<keyword evidence="3 9" id="KW-0812">Transmembrane</keyword>
<feature type="transmembrane region" description="Helical" evidence="9">
    <location>
        <begin position="12"/>
        <end position="34"/>
    </location>
</feature>
<dbReference type="InterPro" id="IPR033480">
    <property type="entry name" value="sCache_2"/>
</dbReference>
<evidence type="ECO:0000313" key="12">
    <source>
        <dbReference type="EMBL" id="KAB8139324.1"/>
    </source>
</evidence>
<dbReference type="Gene3D" id="3.30.450.20">
    <property type="entry name" value="PAS domain"/>
    <property type="match status" value="1"/>
</dbReference>
<dbReference type="EMBL" id="WEID01000004">
    <property type="protein sequence ID" value="KAB8139324.1"/>
    <property type="molecule type" value="Genomic_DNA"/>
</dbReference>
<name>A0A7C8GX20_9BACI</name>
<reference evidence="12 13" key="1">
    <citation type="submission" date="2019-10" db="EMBL/GenBank/DDBJ databases">
        <title>Gracilibacillus sp. nov. isolated from rice seeds.</title>
        <authorList>
            <person name="He S."/>
        </authorList>
    </citation>
    <scope>NUCLEOTIDE SEQUENCE [LARGE SCALE GENOMIC DNA]</scope>
    <source>
        <strain evidence="12 13">TD8</strain>
    </source>
</reference>
<comment type="caution">
    <text evidence="12">The sequence shown here is derived from an EMBL/GenBank/DDBJ whole genome shotgun (WGS) entry which is preliminary data.</text>
</comment>
<evidence type="ECO:0000256" key="6">
    <source>
        <dbReference type="ARBA" id="ARBA00023224"/>
    </source>
</evidence>
<dbReference type="Pfam" id="PF00015">
    <property type="entry name" value="MCPsignal"/>
    <property type="match status" value="1"/>
</dbReference>
<dbReference type="PROSITE" id="PS50111">
    <property type="entry name" value="CHEMOTAXIS_TRANSDUC_2"/>
    <property type="match status" value="1"/>
</dbReference>
<feature type="domain" description="HAMP" evidence="11">
    <location>
        <begin position="224"/>
        <end position="276"/>
    </location>
</feature>
<dbReference type="Gene3D" id="1.10.287.950">
    <property type="entry name" value="Methyl-accepting chemotaxis protein"/>
    <property type="match status" value="1"/>
</dbReference>
<evidence type="ECO:0000256" key="7">
    <source>
        <dbReference type="ARBA" id="ARBA00029447"/>
    </source>
</evidence>
<evidence type="ECO:0000256" key="1">
    <source>
        <dbReference type="ARBA" id="ARBA00004651"/>
    </source>
</evidence>
<dbReference type="SUPFAM" id="SSF58104">
    <property type="entry name" value="Methyl-accepting chemotaxis protein (MCP) signaling domain"/>
    <property type="match status" value="1"/>
</dbReference>
<dbReference type="PANTHER" id="PTHR32089">
    <property type="entry name" value="METHYL-ACCEPTING CHEMOTAXIS PROTEIN MCPB"/>
    <property type="match status" value="1"/>
</dbReference>
<dbReference type="Pfam" id="PF17200">
    <property type="entry name" value="sCache_2"/>
    <property type="match status" value="1"/>
</dbReference>
<dbReference type="RefSeq" id="WP_153400831.1">
    <property type="nucleotide sequence ID" value="NZ_ML762424.1"/>
</dbReference>
<dbReference type="AlphaFoldDB" id="A0A7C8GX20"/>
<comment type="similarity">
    <text evidence="7">Belongs to the methyl-accepting chemotaxis (MCP) protein family.</text>
</comment>
<dbReference type="GO" id="GO:0004888">
    <property type="term" value="F:transmembrane signaling receptor activity"/>
    <property type="evidence" value="ECO:0007669"/>
    <property type="project" value="InterPro"/>
</dbReference>
<evidence type="ECO:0000256" key="9">
    <source>
        <dbReference type="SAM" id="Phobius"/>
    </source>
</evidence>
<dbReference type="PANTHER" id="PTHR32089:SF112">
    <property type="entry name" value="LYSOZYME-LIKE PROTEIN-RELATED"/>
    <property type="match status" value="1"/>
</dbReference>
<dbReference type="GO" id="GO:0007165">
    <property type="term" value="P:signal transduction"/>
    <property type="evidence" value="ECO:0007669"/>
    <property type="project" value="UniProtKB-KW"/>
</dbReference>
<organism evidence="12 13">
    <name type="scientific">Gracilibacillus oryzae</name>
    <dbReference type="NCBI Taxonomy" id="1672701"/>
    <lineage>
        <taxon>Bacteria</taxon>
        <taxon>Bacillati</taxon>
        <taxon>Bacillota</taxon>
        <taxon>Bacilli</taxon>
        <taxon>Bacillales</taxon>
        <taxon>Bacillaceae</taxon>
        <taxon>Gracilibacillus</taxon>
    </lineage>
</organism>
<dbReference type="InterPro" id="IPR004090">
    <property type="entry name" value="Chemotax_Me-accpt_rcpt"/>
</dbReference>
<proteinExistence type="inferred from homology"/>
<keyword evidence="4 9" id="KW-1133">Transmembrane helix</keyword>
<dbReference type="SMART" id="SM00283">
    <property type="entry name" value="MA"/>
    <property type="match status" value="1"/>
</dbReference>
<accession>A0A7C8GX20</accession>
<keyword evidence="2" id="KW-1003">Cell membrane</keyword>
<dbReference type="Pfam" id="PF00672">
    <property type="entry name" value="HAMP"/>
    <property type="match status" value="1"/>
</dbReference>
<dbReference type="CDD" id="cd06225">
    <property type="entry name" value="HAMP"/>
    <property type="match status" value="1"/>
</dbReference>
<evidence type="ECO:0000256" key="2">
    <source>
        <dbReference type="ARBA" id="ARBA00022475"/>
    </source>
</evidence>
<dbReference type="InterPro" id="IPR003660">
    <property type="entry name" value="HAMP_dom"/>
</dbReference>
<dbReference type="PRINTS" id="PR00260">
    <property type="entry name" value="CHEMTRNSDUCR"/>
</dbReference>
<evidence type="ECO:0000313" key="13">
    <source>
        <dbReference type="Proteomes" id="UP000480246"/>
    </source>
</evidence>
<dbReference type="SMART" id="SM01049">
    <property type="entry name" value="Cache_2"/>
    <property type="match status" value="1"/>
</dbReference>
<comment type="subcellular location">
    <subcellularLocation>
        <location evidence="1">Cell membrane</location>
        <topology evidence="1">Multi-pass membrane protein</topology>
    </subcellularLocation>
</comment>
<evidence type="ECO:0000256" key="8">
    <source>
        <dbReference type="PROSITE-ProRule" id="PRU00284"/>
    </source>
</evidence>
<keyword evidence="5 9" id="KW-0472">Membrane</keyword>
<dbReference type="GO" id="GO:0005886">
    <property type="term" value="C:plasma membrane"/>
    <property type="evidence" value="ECO:0007669"/>
    <property type="project" value="UniProtKB-SubCell"/>
</dbReference>
<gene>
    <name evidence="12" type="ORF">F9U64_00590</name>
</gene>
<sequence length="582" mass="63903">MKKIKLSSSVTAKLNLLIIGIVLITGIVIGTVSYNVAKNHLLESGQSELRKIADGAFTVLELLNQDVEEGTLTLEQAKDRAREILNGPVNSENEYDYMQTNFVYKNEGYVLAYDQSLVLQLHPSKIGGEPADELNRSNRANLVEAGMETNPEDRFAGYNDEQPDGSYRQKTAYMRYFEPWDWTVGIAVFEDEFYEGLHNLKYVIVAITGAIIVASSIIFYLLIRRKLNLLKNVAEAAATISSGNISQTELPESKDEIGLLAVSFNRMSGELKRLVTSVQQSSEHLLDSATDLSAISEQTSASSQEVGTAMMEISSGAQEQANDLEDVHSRVELLMKTVQQMKEETVRVETVMQQTEQVSNKGMAIVSKLKVSNKQSADASSEISSDMKQLSDKVKRITTVMDTIEHIAEETNLLALNASIEAARAGEHGKGFAVVADEIRKLAEQSKKAAHQVQDVISTVVKETNKTVEAVNANMKSTESLNMDVLETEGKFADLQKAIEKIALATSSLNNNMAQITNQTEMMSESIESVSSVSEETAASVEEISSSIDEQVNAITNVAKAAESLTNLNHELSDLLRKYHVS</sequence>
<feature type="transmembrane region" description="Helical" evidence="9">
    <location>
        <begin position="202"/>
        <end position="223"/>
    </location>
</feature>
<keyword evidence="6 8" id="KW-0807">Transducer</keyword>
<keyword evidence="13" id="KW-1185">Reference proteome</keyword>